<dbReference type="PANTHER" id="PTHR10778">
    <property type="entry name" value="SOLUTE CARRIER FAMILY 35 MEMBER B"/>
    <property type="match status" value="1"/>
</dbReference>
<keyword evidence="4 10" id="KW-0812">Transmembrane</keyword>
<keyword evidence="7 10" id="KW-0472">Membrane</keyword>
<dbReference type="Proteomes" id="UP000297299">
    <property type="component" value="Unassembled WGS sequence"/>
</dbReference>
<evidence type="ECO:0000256" key="10">
    <source>
        <dbReference type="SAM" id="Phobius"/>
    </source>
</evidence>
<feature type="compositionally biased region" description="Basic and acidic residues" evidence="9">
    <location>
        <begin position="1"/>
        <end position="11"/>
    </location>
</feature>
<dbReference type="GO" id="GO:0005459">
    <property type="term" value="F:UDP-galactose transmembrane transporter activity"/>
    <property type="evidence" value="ECO:0007669"/>
    <property type="project" value="TreeGrafter"/>
</dbReference>
<keyword evidence="2" id="KW-0813">Transport</keyword>
<feature type="region of interest" description="Disordered" evidence="9">
    <location>
        <begin position="1"/>
        <end position="45"/>
    </location>
</feature>
<keyword evidence="3" id="KW-0762">Sugar transport</keyword>
<evidence type="ECO:0000256" key="1">
    <source>
        <dbReference type="ARBA" id="ARBA00004477"/>
    </source>
</evidence>
<evidence type="ECO:0000256" key="6">
    <source>
        <dbReference type="ARBA" id="ARBA00022989"/>
    </source>
</evidence>
<dbReference type="OrthoDB" id="1601at2759"/>
<evidence type="ECO:0000256" key="5">
    <source>
        <dbReference type="ARBA" id="ARBA00022824"/>
    </source>
</evidence>
<evidence type="ECO:0000256" key="4">
    <source>
        <dbReference type="ARBA" id="ARBA00022692"/>
    </source>
</evidence>
<dbReference type="STRING" id="38488.A0A4Y8D5F0"/>
<evidence type="ECO:0000256" key="8">
    <source>
        <dbReference type="ARBA" id="ARBA00041103"/>
    </source>
</evidence>
<gene>
    <name evidence="11" type="ORF">BOTCAL_0110g00100</name>
</gene>
<sequence>MARTKQAEPLRRNPSSEYTSKAGGTGARTLSAKKSNKELNGNAPTVNGALKSDALLKGKTQKEAGALQLIFAVAGIYGSFLTWALLQERLTTTAYGSENAPEKFKFPVFLNTVQSLFAATVGYI</sequence>
<dbReference type="InterPro" id="IPR013657">
    <property type="entry name" value="SCL35B1-4/HUT1"/>
</dbReference>
<dbReference type="GO" id="GO:0005789">
    <property type="term" value="C:endoplasmic reticulum membrane"/>
    <property type="evidence" value="ECO:0007669"/>
    <property type="project" value="UniProtKB-SubCell"/>
</dbReference>
<organism evidence="11 12">
    <name type="scientific">Botryotinia calthae</name>
    <dbReference type="NCBI Taxonomy" id="38488"/>
    <lineage>
        <taxon>Eukaryota</taxon>
        <taxon>Fungi</taxon>
        <taxon>Dikarya</taxon>
        <taxon>Ascomycota</taxon>
        <taxon>Pezizomycotina</taxon>
        <taxon>Leotiomycetes</taxon>
        <taxon>Helotiales</taxon>
        <taxon>Sclerotiniaceae</taxon>
        <taxon>Botryotinia</taxon>
    </lineage>
</organism>
<comment type="subcellular location">
    <subcellularLocation>
        <location evidence="1">Endoplasmic reticulum membrane</location>
        <topology evidence="1">Multi-pass membrane protein</topology>
    </subcellularLocation>
</comment>
<evidence type="ECO:0000313" key="11">
    <source>
        <dbReference type="EMBL" id="TEY70191.1"/>
    </source>
</evidence>
<accession>A0A4Y8D5F0</accession>
<name>A0A4Y8D5F0_9HELO</name>
<keyword evidence="5" id="KW-0256">Endoplasmic reticulum</keyword>
<comment type="caution">
    <text evidence="11">The sequence shown here is derived from an EMBL/GenBank/DDBJ whole genome shotgun (WGS) entry which is preliminary data.</text>
</comment>
<evidence type="ECO:0000256" key="7">
    <source>
        <dbReference type="ARBA" id="ARBA00023136"/>
    </source>
</evidence>
<evidence type="ECO:0000256" key="9">
    <source>
        <dbReference type="SAM" id="MobiDB-lite"/>
    </source>
</evidence>
<dbReference type="GO" id="GO:0005460">
    <property type="term" value="F:UDP-glucose transmembrane transporter activity"/>
    <property type="evidence" value="ECO:0007669"/>
    <property type="project" value="TreeGrafter"/>
</dbReference>
<feature type="transmembrane region" description="Helical" evidence="10">
    <location>
        <begin position="66"/>
        <end position="86"/>
    </location>
</feature>
<keyword evidence="12" id="KW-1185">Reference proteome</keyword>
<dbReference type="AlphaFoldDB" id="A0A4Y8D5F0"/>
<evidence type="ECO:0000256" key="2">
    <source>
        <dbReference type="ARBA" id="ARBA00022448"/>
    </source>
</evidence>
<evidence type="ECO:0000313" key="12">
    <source>
        <dbReference type="Proteomes" id="UP000297299"/>
    </source>
</evidence>
<dbReference type="PANTHER" id="PTHR10778:SF10">
    <property type="entry name" value="SOLUTE CARRIER FAMILY 35 MEMBER B1"/>
    <property type="match status" value="1"/>
</dbReference>
<keyword evidence="6 10" id="KW-1133">Transmembrane helix</keyword>
<protein>
    <recommendedName>
        <fullName evidence="8">UDP-galactose transporter homolog 1</fullName>
    </recommendedName>
</protein>
<dbReference type="EMBL" id="PHWZ01000110">
    <property type="protein sequence ID" value="TEY70191.1"/>
    <property type="molecule type" value="Genomic_DNA"/>
</dbReference>
<dbReference type="GO" id="GO:0000139">
    <property type="term" value="C:Golgi membrane"/>
    <property type="evidence" value="ECO:0007669"/>
    <property type="project" value="TreeGrafter"/>
</dbReference>
<evidence type="ECO:0000256" key="3">
    <source>
        <dbReference type="ARBA" id="ARBA00022597"/>
    </source>
</evidence>
<reference evidence="11 12" key="1">
    <citation type="submission" date="2017-11" db="EMBL/GenBank/DDBJ databases">
        <title>Comparative genomics of Botrytis spp.</title>
        <authorList>
            <person name="Valero-Jimenez C.A."/>
            <person name="Tapia P."/>
            <person name="Veloso J."/>
            <person name="Silva-Moreno E."/>
            <person name="Staats M."/>
            <person name="Valdes J.H."/>
            <person name="Van Kan J.A.L."/>
        </authorList>
    </citation>
    <scope>NUCLEOTIDE SEQUENCE [LARGE SCALE GENOMIC DNA]</scope>
    <source>
        <strain evidence="11 12">MUCL2830</strain>
    </source>
</reference>
<proteinExistence type="predicted"/>